<accession>A0A2T7EUM8</accession>
<organism evidence="2 3">
    <name type="scientific">Panicum hallii var. hallii</name>
    <dbReference type="NCBI Taxonomy" id="1504633"/>
    <lineage>
        <taxon>Eukaryota</taxon>
        <taxon>Viridiplantae</taxon>
        <taxon>Streptophyta</taxon>
        <taxon>Embryophyta</taxon>
        <taxon>Tracheophyta</taxon>
        <taxon>Spermatophyta</taxon>
        <taxon>Magnoliopsida</taxon>
        <taxon>Liliopsida</taxon>
        <taxon>Poales</taxon>
        <taxon>Poaceae</taxon>
        <taxon>PACMAD clade</taxon>
        <taxon>Panicoideae</taxon>
        <taxon>Panicodae</taxon>
        <taxon>Paniceae</taxon>
        <taxon>Panicinae</taxon>
        <taxon>Panicum</taxon>
        <taxon>Panicum sect. Panicum</taxon>
    </lineage>
</organism>
<name>A0A2T7EUM8_9POAL</name>
<dbReference type="Gramene" id="PUZ71538">
    <property type="protein sequence ID" value="PUZ71538"/>
    <property type="gene ID" value="GQ55_2G320500"/>
</dbReference>
<dbReference type="EMBL" id="CM009750">
    <property type="protein sequence ID" value="PUZ71538.1"/>
    <property type="molecule type" value="Genomic_DNA"/>
</dbReference>
<dbReference type="Proteomes" id="UP000244336">
    <property type="component" value="Chromosome 2"/>
</dbReference>
<dbReference type="AlphaFoldDB" id="A0A2T7EUM8"/>
<evidence type="ECO:0000313" key="3">
    <source>
        <dbReference type="Proteomes" id="UP000244336"/>
    </source>
</evidence>
<protein>
    <submittedName>
        <fullName evidence="2">Uncharacterized protein</fullName>
    </submittedName>
</protein>
<keyword evidence="3" id="KW-1185">Reference proteome</keyword>
<keyword evidence="1" id="KW-1133">Transmembrane helix</keyword>
<keyword evidence="1" id="KW-0812">Transmembrane</keyword>
<gene>
    <name evidence="2" type="ORF">GQ55_2G320500</name>
</gene>
<proteinExistence type="predicted"/>
<evidence type="ECO:0000313" key="2">
    <source>
        <dbReference type="EMBL" id="PUZ71538.1"/>
    </source>
</evidence>
<feature type="transmembrane region" description="Helical" evidence="1">
    <location>
        <begin position="6"/>
        <end position="24"/>
    </location>
</feature>
<keyword evidence="1" id="KW-0472">Membrane</keyword>
<sequence>MGGEHVFLMSCSFISMIMLCSNLYNESLQMKQTKIFSTYVQYSPQTLECSTRRVVCRVQKSPKHFFYLSAPDHGS</sequence>
<reference evidence="2 3" key="1">
    <citation type="submission" date="2018-04" db="EMBL/GenBank/DDBJ databases">
        <title>WGS assembly of Panicum hallii var. hallii HAL2.</title>
        <authorList>
            <person name="Lovell J."/>
            <person name="Jenkins J."/>
            <person name="Lowry D."/>
            <person name="Mamidi S."/>
            <person name="Sreedasyam A."/>
            <person name="Weng X."/>
            <person name="Barry K."/>
            <person name="Bonette J."/>
            <person name="Campitelli B."/>
            <person name="Daum C."/>
            <person name="Gordon S."/>
            <person name="Gould B."/>
            <person name="Lipzen A."/>
            <person name="MacQueen A."/>
            <person name="Palacio-Mejia J."/>
            <person name="Plott C."/>
            <person name="Shakirov E."/>
            <person name="Shu S."/>
            <person name="Yoshinaga Y."/>
            <person name="Zane M."/>
            <person name="Rokhsar D."/>
            <person name="Grimwood J."/>
            <person name="Schmutz J."/>
            <person name="Juenger T."/>
        </authorList>
    </citation>
    <scope>NUCLEOTIDE SEQUENCE [LARGE SCALE GENOMIC DNA]</scope>
    <source>
        <strain evidence="3">cv. HAL2</strain>
    </source>
</reference>
<evidence type="ECO:0000256" key="1">
    <source>
        <dbReference type="SAM" id="Phobius"/>
    </source>
</evidence>